<accession>A0A7S0C3T9</accession>
<proteinExistence type="predicted"/>
<dbReference type="AlphaFoldDB" id="A0A7S0C3T9"/>
<reference evidence="1" key="1">
    <citation type="submission" date="2021-01" db="EMBL/GenBank/DDBJ databases">
        <authorList>
            <person name="Corre E."/>
            <person name="Pelletier E."/>
            <person name="Niang G."/>
            <person name="Scheremetjew M."/>
            <person name="Finn R."/>
            <person name="Kale V."/>
            <person name="Holt S."/>
            <person name="Cochrane G."/>
            <person name="Meng A."/>
            <person name="Brown T."/>
            <person name="Cohen L."/>
        </authorList>
    </citation>
    <scope>NUCLEOTIDE SEQUENCE</scope>
    <source>
        <strain evidence="1">CCAP1064/1</strain>
    </source>
</reference>
<gene>
    <name evidence="1" type="ORF">PINE0816_LOCUS7149</name>
</gene>
<protein>
    <submittedName>
        <fullName evidence="1">Uncharacterized protein</fullName>
    </submittedName>
</protein>
<sequence length="270" mass="30847">METLNVLFGLYITEEQTRKKQEDFQKHITSIEERIASWTVSLSREAIDREAANASLIEESVNIPIEERVKQIAETIDVNMVQRICRVSNNNDENTGETKEAGIGEIDGNIITSELPKLEECASNVQKGMLQFEHETFVEFQSQYFRPLEDALTKKTRPMMQNESTKSEKRQAATVRRFESHAGDVARGRHEEKARRIATLAAVERQVLDAASGDEKRASHFLEEVYAMKNMILKERRERQKQDAIIVDAIVRTQELMRKSVLESFGGSSV</sequence>
<dbReference type="EMBL" id="HBEL01014942">
    <property type="protein sequence ID" value="CAD8411026.1"/>
    <property type="molecule type" value="Transcribed_RNA"/>
</dbReference>
<evidence type="ECO:0000313" key="1">
    <source>
        <dbReference type="EMBL" id="CAD8411026.1"/>
    </source>
</evidence>
<organism evidence="1">
    <name type="scientific">Proboscia inermis</name>
    <dbReference type="NCBI Taxonomy" id="420281"/>
    <lineage>
        <taxon>Eukaryota</taxon>
        <taxon>Sar</taxon>
        <taxon>Stramenopiles</taxon>
        <taxon>Ochrophyta</taxon>
        <taxon>Bacillariophyta</taxon>
        <taxon>Coscinodiscophyceae</taxon>
        <taxon>Rhizosoleniophycidae</taxon>
        <taxon>Rhizosoleniales</taxon>
        <taxon>Rhizosoleniaceae</taxon>
        <taxon>Proboscia</taxon>
    </lineage>
</organism>
<name>A0A7S0C3T9_9STRA</name>